<reference evidence="5 6" key="1">
    <citation type="submission" date="2017-11" db="EMBL/GenBank/DDBJ databases">
        <title>Genomic Encyclopedia of Archaeal and Bacterial Type Strains, Phase II (KMG-II): From Individual Species to Whole Genera.</title>
        <authorList>
            <person name="Goeker M."/>
        </authorList>
    </citation>
    <scope>NUCLEOTIDE SEQUENCE [LARGE SCALE GENOMIC DNA]</scope>
    <source>
        <strain evidence="5 6">DSM 11115</strain>
    </source>
</reference>
<proteinExistence type="predicted"/>
<protein>
    <submittedName>
        <fullName evidence="5">Capsular polysaccharide biosynthesis protein</fullName>
    </submittedName>
</protein>
<accession>A0A2M9BP93</accession>
<sequence length="424" mass="47301">MNHDLVDRIRRRAGRILREIVPYNQHYRPRGVQASSKLLASGGPSQVKYHEIVPARTSWLPISAAYEQVASVYEGSTHHKPKTQEPVDAAFVLELPQGRLYADNWDSIAVIAPDGQLVGDVSFQHNRKGWRLTTPEQNNIFRQRLFRAPRQLAGTVCSLLGGGGAAMGNYYHWLIDSLPRLHLAWAAGFAQRIDYYLIYNRNHRFATEMLLALGIRPEQIIAVEETPHIQAERLLVTTPVRGTGNHTPPWACEFLRQAFLPAPPDTRTFGPHVYISRRDAQMRQVLNEAEVEATLREFGFETYALGELSFAEKRALFSGARLIVSPIGAGLANLVFAPPGTPVLELMPKDFVMPEHLDIATRVGLSYHWMICESPARPAGIFEARQIDLIVDTEQLRRQVAGILAAPRAEPAPVQPQSAAPVAV</sequence>
<dbReference type="GO" id="GO:0016757">
    <property type="term" value="F:glycosyltransferase activity"/>
    <property type="evidence" value="ECO:0007669"/>
    <property type="project" value="UniProtKB-KW"/>
</dbReference>
<evidence type="ECO:0000256" key="2">
    <source>
        <dbReference type="ARBA" id="ARBA00022679"/>
    </source>
</evidence>
<dbReference type="EMBL" id="PGFA01000001">
    <property type="protein sequence ID" value="PJJ59775.1"/>
    <property type="molecule type" value="Genomic_DNA"/>
</dbReference>
<evidence type="ECO:0000256" key="1">
    <source>
        <dbReference type="ARBA" id="ARBA00022676"/>
    </source>
</evidence>
<gene>
    <name evidence="5" type="ORF">CLV45_1197</name>
</gene>
<name>A0A2M9BP93_9BACT</name>
<evidence type="ECO:0000313" key="6">
    <source>
        <dbReference type="Proteomes" id="UP000228535"/>
    </source>
</evidence>
<evidence type="ECO:0000256" key="3">
    <source>
        <dbReference type="ARBA" id="ARBA00023180"/>
    </source>
</evidence>
<feature type="domain" description="Glycosyltransferase 61 catalytic" evidence="4">
    <location>
        <begin position="170"/>
        <end position="343"/>
    </location>
</feature>
<dbReference type="RefSeq" id="WP_100335469.1">
    <property type="nucleotide sequence ID" value="NZ_PGFA01000001.1"/>
</dbReference>
<dbReference type="AlphaFoldDB" id="A0A2M9BP93"/>
<comment type="caution">
    <text evidence="5">The sequence shown here is derived from an EMBL/GenBank/DDBJ whole genome shotgun (WGS) entry which is preliminary data.</text>
</comment>
<dbReference type="PANTHER" id="PTHR20961">
    <property type="entry name" value="GLYCOSYLTRANSFERASE"/>
    <property type="match status" value="1"/>
</dbReference>
<dbReference type="InterPro" id="IPR049625">
    <property type="entry name" value="Glyco_transf_61_cat"/>
</dbReference>
<keyword evidence="1" id="KW-0328">Glycosyltransferase</keyword>
<evidence type="ECO:0000259" key="4">
    <source>
        <dbReference type="Pfam" id="PF04577"/>
    </source>
</evidence>
<dbReference type="Proteomes" id="UP000228535">
    <property type="component" value="Unassembled WGS sequence"/>
</dbReference>
<keyword evidence="6" id="KW-1185">Reference proteome</keyword>
<dbReference type="OrthoDB" id="1156086at2"/>
<evidence type="ECO:0000313" key="5">
    <source>
        <dbReference type="EMBL" id="PJJ59775.1"/>
    </source>
</evidence>
<organism evidence="5 6">
    <name type="scientific">Hymenobacter chitinivorans DSM 11115</name>
    <dbReference type="NCBI Taxonomy" id="1121954"/>
    <lineage>
        <taxon>Bacteria</taxon>
        <taxon>Pseudomonadati</taxon>
        <taxon>Bacteroidota</taxon>
        <taxon>Cytophagia</taxon>
        <taxon>Cytophagales</taxon>
        <taxon>Hymenobacteraceae</taxon>
        <taxon>Hymenobacter</taxon>
    </lineage>
</organism>
<dbReference type="InterPro" id="IPR007657">
    <property type="entry name" value="Glycosyltransferase_61"/>
</dbReference>
<keyword evidence="2" id="KW-0808">Transferase</keyword>
<dbReference type="Pfam" id="PF04577">
    <property type="entry name" value="Glyco_transf_61"/>
    <property type="match status" value="1"/>
</dbReference>
<keyword evidence="3" id="KW-0325">Glycoprotein</keyword>